<gene>
    <name evidence="1" type="ORF">GCM10009039_14890</name>
</gene>
<dbReference type="AlphaFoldDB" id="A0A830F315"/>
<sequence>MERRHIVANNTGIPKDRLRFTGRIISGSLAVTTYRRSVNIDTVNIGARICTPTESFKSSRTNGPNSSAVTCEDRRYTDITIAKNDPWTVASDVGIVDSTW</sequence>
<proteinExistence type="predicted"/>
<dbReference type="Proteomes" id="UP000607197">
    <property type="component" value="Unassembled WGS sequence"/>
</dbReference>
<reference evidence="1" key="1">
    <citation type="journal article" date="2014" name="Int. J. Syst. Evol. Microbiol.">
        <title>Complete genome sequence of Corynebacterium casei LMG S-19264T (=DSM 44701T), isolated from a smear-ripened cheese.</title>
        <authorList>
            <consortium name="US DOE Joint Genome Institute (JGI-PGF)"/>
            <person name="Walter F."/>
            <person name="Albersmeier A."/>
            <person name="Kalinowski J."/>
            <person name="Ruckert C."/>
        </authorList>
    </citation>
    <scope>NUCLEOTIDE SEQUENCE</scope>
    <source>
        <strain evidence="1">JCM 19596</strain>
    </source>
</reference>
<evidence type="ECO:0000313" key="2">
    <source>
        <dbReference type="Proteomes" id="UP000607197"/>
    </source>
</evidence>
<accession>A0A830F315</accession>
<name>A0A830F315_9EURY</name>
<reference evidence="1" key="2">
    <citation type="submission" date="2020-09" db="EMBL/GenBank/DDBJ databases">
        <authorList>
            <person name="Sun Q."/>
            <person name="Ohkuma M."/>
        </authorList>
    </citation>
    <scope>NUCLEOTIDE SEQUENCE</scope>
    <source>
        <strain evidence="1">JCM 19596</strain>
    </source>
</reference>
<comment type="caution">
    <text evidence="1">The sequence shown here is derived from an EMBL/GenBank/DDBJ whole genome shotgun (WGS) entry which is preliminary data.</text>
</comment>
<keyword evidence="2" id="KW-1185">Reference proteome</keyword>
<dbReference type="EMBL" id="BMPG01000002">
    <property type="protein sequence ID" value="GGL57723.1"/>
    <property type="molecule type" value="Genomic_DNA"/>
</dbReference>
<protein>
    <submittedName>
        <fullName evidence="1">Uncharacterized protein</fullName>
    </submittedName>
</protein>
<organism evidence="1 2">
    <name type="scientific">Halocalculus aciditolerans</name>
    <dbReference type="NCBI Taxonomy" id="1383812"/>
    <lineage>
        <taxon>Archaea</taxon>
        <taxon>Methanobacteriati</taxon>
        <taxon>Methanobacteriota</taxon>
        <taxon>Stenosarchaea group</taxon>
        <taxon>Halobacteria</taxon>
        <taxon>Halobacteriales</taxon>
        <taxon>Halobacteriaceae</taxon>
        <taxon>Halocalculus</taxon>
    </lineage>
</organism>
<evidence type="ECO:0000313" key="1">
    <source>
        <dbReference type="EMBL" id="GGL57723.1"/>
    </source>
</evidence>